<proteinExistence type="predicted"/>
<dbReference type="Proteomes" id="UP000183376">
    <property type="component" value="Chromosome I"/>
</dbReference>
<reference evidence="1 2" key="1">
    <citation type="submission" date="2016-10" db="EMBL/GenBank/DDBJ databases">
        <authorList>
            <person name="de Groot N.N."/>
        </authorList>
    </citation>
    <scope>NUCLEOTIDE SEQUENCE [LARGE SCALE GENOMIC DNA]</scope>
    <source>
        <strain evidence="1 2">DSM 44149</strain>
    </source>
</reference>
<dbReference type="AlphaFoldDB" id="A0A1H0C5M3"/>
<dbReference type="EMBL" id="LT629701">
    <property type="protein sequence ID" value="SDN53184.1"/>
    <property type="molecule type" value="Genomic_DNA"/>
</dbReference>
<sequence>MNFEGNPFGFRIGPAMPRNRLPGIALTAGAAALSLTPVPAVAETAANARSVLTLSVADEPDGTPPRE</sequence>
<evidence type="ECO:0000313" key="2">
    <source>
        <dbReference type="Proteomes" id="UP000183376"/>
    </source>
</evidence>
<protein>
    <submittedName>
        <fullName evidence="1">Uncharacterized protein</fullName>
    </submittedName>
</protein>
<name>A0A1H0C5M3_ALLAB</name>
<gene>
    <name evidence="1" type="ORF">SAMN04489726_7038</name>
</gene>
<accession>A0A1H0C5M3</accession>
<organism evidence="1 2">
    <name type="scientific">Allokutzneria albata</name>
    <name type="common">Kibdelosporangium albatum</name>
    <dbReference type="NCBI Taxonomy" id="211114"/>
    <lineage>
        <taxon>Bacteria</taxon>
        <taxon>Bacillati</taxon>
        <taxon>Actinomycetota</taxon>
        <taxon>Actinomycetes</taxon>
        <taxon>Pseudonocardiales</taxon>
        <taxon>Pseudonocardiaceae</taxon>
        <taxon>Allokutzneria</taxon>
    </lineage>
</organism>
<keyword evidence="2" id="KW-1185">Reference proteome</keyword>
<evidence type="ECO:0000313" key="1">
    <source>
        <dbReference type="EMBL" id="SDN53184.1"/>
    </source>
</evidence>